<evidence type="ECO:0000256" key="1">
    <source>
        <dbReference type="SAM" id="Coils"/>
    </source>
</evidence>
<accession>A0A5D9DCR1</accession>
<gene>
    <name evidence="3" type="ORF">FZZ93_05820</name>
</gene>
<dbReference type="OrthoDB" id="6144932at2"/>
<keyword evidence="1" id="KW-0175">Coiled coil</keyword>
<proteinExistence type="predicted"/>
<feature type="coiled-coil region" evidence="1">
    <location>
        <begin position="395"/>
        <end position="429"/>
    </location>
</feature>
<protein>
    <submittedName>
        <fullName evidence="3">Phage tail tape measure protein</fullName>
    </submittedName>
</protein>
<feature type="region of interest" description="Disordered" evidence="2">
    <location>
        <begin position="373"/>
        <end position="395"/>
    </location>
</feature>
<dbReference type="Proteomes" id="UP000324260">
    <property type="component" value="Unassembled WGS sequence"/>
</dbReference>
<organism evidence="3 4">
    <name type="scientific">Halomonas eurihalina</name>
    <dbReference type="NCBI Taxonomy" id="42566"/>
    <lineage>
        <taxon>Bacteria</taxon>
        <taxon>Pseudomonadati</taxon>
        <taxon>Pseudomonadota</taxon>
        <taxon>Gammaproteobacteria</taxon>
        <taxon>Oceanospirillales</taxon>
        <taxon>Halomonadaceae</taxon>
        <taxon>Halomonas</taxon>
    </lineage>
</organism>
<dbReference type="AlphaFoldDB" id="A0A5D9DCR1"/>
<keyword evidence="4" id="KW-1185">Reference proteome</keyword>
<sequence>MSESVGSIYYTVDAHTRGLLEAERDINRSTQRMGRDFEHVDERSSRASKSMSRLTPIAGAVKAAAVGGAVALSGFSAALLVVARSAATAARELENQARLAGVSVEAFQQLAYASKSVGVEQGKLADIFKDTQDKIGDFLATGGGELKDYFENIAPLVGQSADEFRELSGPQALIKLQKGLDAANLSMEQQVFYLESVADEASLLQPLLRNNAEGLRQMAKEARDLNAVLSQSEVDRLSELAQGFDQLAQQIRTETSRAILQFDDLIKGALESASEGLTALARGFNVFMDSFREDAAKRSIAGINAELDEVFDNKRRLEKRIDMFGEESAQGQQAAGALREVKAEYDALIDRKKELQTTGSGVTVPDELNLERIKPSGSRLPGLGGGGGSGDPDAAKKARKRFEALKKQLETERETIEREYRERNALIRRFTEEGSREQVRLLERSSKERREALQGISEEYQGLIDELYPVRAAQRTFREEMERLELAQQIGMIDDLTDAQRRLRESMRSDESWQDAYGFSPDDTKQLDKANDAARELGMTFSSAFEDAIVEGKGFREVLQGIAEDVQRLMIRKSITEPAADALGSIDWGGMVGNFAGSLFGGGGATVNTSGVQAMGYNTGSFADGGYTGAGGKHDIAGVVHRGEYVMPKDVVEQPGMLPMLEKLKSTRGYLKGGLVGGGSSSVPAGSSVVVNVHTDSGSQVTRQESQGQSGTRQIDLYIERKVEGTVNRMFDSGQMDRRMRRFGARRQST</sequence>
<dbReference type="EMBL" id="VTPU01000004">
    <property type="protein sequence ID" value="TZG40561.1"/>
    <property type="molecule type" value="Genomic_DNA"/>
</dbReference>
<dbReference type="RefSeq" id="WP_149321392.1">
    <property type="nucleotide sequence ID" value="NZ_JARWAH010000003.1"/>
</dbReference>
<evidence type="ECO:0000313" key="3">
    <source>
        <dbReference type="EMBL" id="TZG40561.1"/>
    </source>
</evidence>
<feature type="coiled-coil region" evidence="1">
    <location>
        <begin position="300"/>
        <end position="358"/>
    </location>
</feature>
<comment type="caution">
    <text evidence="3">The sequence shown here is derived from an EMBL/GenBank/DDBJ whole genome shotgun (WGS) entry which is preliminary data.</text>
</comment>
<reference evidence="3 4" key="1">
    <citation type="submission" date="2019-08" db="EMBL/GenBank/DDBJ databases">
        <title>Draft Genome Sequence of Halomonas eurihalina Isolated from Preserved Hide-surface.</title>
        <authorList>
            <person name="Hussain S.A."/>
            <person name="Xu A."/>
            <person name="Sarker M."/>
            <person name="Sommers C."/>
        </authorList>
    </citation>
    <scope>NUCLEOTIDE SEQUENCE [LARGE SCALE GENOMIC DNA]</scope>
    <source>
        <strain evidence="3 4">MS1</strain>
    </source>
</reference>
<evidence type="ECO:0000313" key="4">
    <source>
        <dbReference type="Proteomes" id="UP000324260"/>
    </source>
</evidence>
<evidence type="ECO:0000256" key="2">
    <source>
        <dbReference type="SAM" id="MobiDB-lite"/>
    </source>
</evidence>
<name>A0A5D9DCR1_HALER</name>